<accession>A0A197ZY64</accession>
<protein>
    <recommendedName>
        <fullName evidence="1">GH15-like domain-containing protein</fullName>
    </recommendedName>
</protein>
<dbReference type="Proteomes" id="UP000078454">
    <property type="component" value="Unassembled WGS sequence"/>
</dbReference>
<dbReference type="AlphaFoldDB" id="A0A197ZY64"/>
<organism evidence="2 3">
    <name type="scientific">Paenibacillus oryzisoli</name>
    <dbReference type="NCBI Taxonomy" id="1850517"/>
    <lineage>
        <taxon>Bacteria</taxon>
        <taxon>Bacillati</taxon>
        <taxon>Bacillota</taxon>
        <taxon>Bacilli</taxon>
        <taxon>Bacillales</taxon>
        <taxon>Paenibacillaceae</taxon>
        <taxon>Paenibacillus</taxon>
    </lineage>
</organism>
<dbReference type="EMBL" id="LYPB01000092">
    <property type="protein sequence ID" value="OAS13673.1"/>
    <property type="molecule type" value="Genomic_DNA"/>
</dbReference>
<evidence type="ECO:0000313" key="3">
    <source>
        <dbReference type="Proteomes" id="UP000078454"/>
    </source>
</evidence>
<gene>
    <name evidence="2" type="ORF">A8708_24825</name>
</gene>
<dbReference type="Pfam" id="PF00723">
    <property type="entry name" value="Glyco_hydro_15"/>
    <property type="match status" value="1"/>
</dbReference>
<feature type="domain" description="GH15-like" evidence="1">
    <location>
        <begin position="8"/>
        <end position="291"/>
    </location>
</feature>
<name>A0A197ZY64_9BACL</name>
<evidence type="ECO:0000313" key="2">
    <source>
        <dbReference type="EMBL" id="OAS13673.1"/>
    </source>
</evidence>
<dbReference type="PANTHER" id="PTHR31616:SF0">
    <property type="entry name" value="GLUCAN 1,4-ALPHA-GLUCOSIDASE"/>
    <property type="match status" value="1"/>
</dbReference>
<dbReference type="InterPro" id="IPR008928">
    <property type="entry name" value="6-hairpin_glycosidase_sf"/>
</dbReference>
<dbReference type="PANTHER" id="PTHR31616">
    <property type="entry name" value="TREHALASE"/>
    <property type="match status" value="1"/>
</dbReference>
<dbReference type="SUPFAM" id="SSF48208">
    <property type="entry name" value="Six-hairpin glycosidases"/>
    <property type="match status" value="1"/>
</dbReference>
<dbReference type="InterPro" id="IPR012341">
    <property type="entry name" value="6hp_glycosidase-like_sf"/>
</dbReference>
<dbReference type="STRING" id="1850517.A8708_24825"/>
<dbReference type="GO" id="GO:0004553">
    <property type="term" value="F:hydrolase activity, hydrolyzing O-glycosyl compounds"/>
    <property type="evidence" value="ECO:0007669"/>
    <property type="project" value="TreeGrafter"/>
</dbReference>
<dbReference type="InterPro" id="IPR011613">
    <property type="entry name" value="GH15-like"/>
</dbReference>
<comment type="caution">
    <text evidence="2">The sequence shown here is derived from an EMBL/GenBank/DDBJ whole genome shotgun (WGS) entry which is preliminary data.</text>
</comment>
<dbReference type="RefSeq" id="WP_068670752.1">
    <property type="nucleotide sequence ID" value="NZ_LYPB01000092.1"/>
</dbReference>
<sequence length="364" mass="42385">MELEQLVSISKDIIKLNQHPSGGYVASPLFSTYSYSWLRDGTFIANAMDRVGETKSAEQFYRWVHRVLKDKRPRLTELMRKHENREWIDRSEFLGTRYHLDGRDDHSEWGHFQLDGYGAWIWGLVEHIRITGHMTLLEEFRESIEITIDYVMTFWHYPNFDCWEEYPDYVHPATLACLFGGLKALGELEGRPALIEKADLIRQFIHTHAVHEGRFVKSIHCVNEVWQPALHGVDASLMWLALPFGVCEPSDPIMLKTIHAIEGDLKHEGIQRYIEDSYYGGGEWLLLTAWYGWIQLELGNKQEAERCLSWIASKSDSLGRLPEQVDDHLREPRVYGEWIEKHGGPALPLIWSHAMFLVLSDRLK</sequence>
<dbReference type="Gene3D" id="1.50.10.10">
    <property type="match status" value="1"/>
</dbReference>
<reference evidence="2 3" key="1">
    <citation type="submission" date="2016-05" db="EMBL/GenBank/DDBJ databases">
        <title>Paenibacillus sp. 1ZS3-15 nov., isolated from the rhizosphere soil.</title>
        <authorList>
            <person name="Zhang X.X."/>
            <person name="Zhang J."/>
        </authorList>
    </citation>
    <scope>NUCLEOTIDE SEQUENCE [LARGE SCALE GENOMIC DNA]</scope>
    <source>
        <strain evidence="2 3">1ZS3-15</strain>
    </source>
</reference>
<dbReference type="GO" id="GO:0005975">
    <property type="term" value="P:carbohydrate metabolic process"/>
    <property type="evidence" value="ECO:0007669"/>
    <property type="project" value="InterPro"/>
</dbReference>
<evidence type="ECO:0000259" key="1">
    <source>
        <dbReference type="Pfam" id="PF00723"/>
    </source>
</evidence>
<dbReference type="OrthoDB" id="3902805at2"/>
<keyword evidence="3" id="KW-1185">Reference proteome</keyword>
<proteinExistence type="predicted"/>